<evidence type="ECO:0008006" key="3">
    <source>
        <dbReference type="Google" id="ProtNLM"/>
    </source>
</evidence>
<dbReference type="Gene3D" id="3.40.50.2020">
    <property type="match status" value="1"/>
</dbReference>
<proteinExistence type="predicted"/>
<dbReference type="Proteomes" id="UP000285865">
    <property type="component" value="Unassembled WGS sequence"/>
</dbReference>
<dbReference type="EMBL" id="QRKN01000025">
    <property type="protein sequence ID" value="RHI16812.1"/>
    <property type="molecule type" value="Genomic_DNA"/>
</dbReference>
<dbReference type="InterPro" id="IPR000836">
    <property type="entry name" value="PRTase_dom"/>
</dbReference>
<evidence type="ECO:0000313" key="1">
    <source>
        <dbReference type="EMBL" id="RHI16812.1"/>
    </source>
</evidence>
<dbReference type="RefSeq" id="WP_118258170.1">
    <property type="nucleotide sequence ID" value="NZ_QRKN01000025.1"/>
</dbReference>
<organism evidence="1 2">
    <name type="scientific">Agathobacter rectalis</name>
    <dbReference type="NCBI Taxonomy" id="39491"/>
    <lineage>
        <taxon>Bacteria</taxon>
        <taxon>Bacillati</taxon>
        <taxon>Bacillota</taxon>
        <taxon>Clostridia</taxon>
        <taxon>Lachnospirales</taxon>
        <taxon>Lachnospiraceae</taxon>
        <taxon>Agathobacter</taxon>
    </lineage>
</organism>
<comment type="caution">
    <text evidence="1">The sequence shown here is derived from an EMBL/GenBank/DDBJ whole genome shotgun (WGS) entry which is preliminary data.</text>
</comment>
<reference evidence="1 2" key="1">
    <citation type="submission" date="2018-08" db="EMBL/GenBank/DDBJ databases">
        <title>A genome reference for cultivated species of the human gut microbiota.</title>
        <authorList>
            <person name="Zou Y."/>
            <person name="Xue W."/>
            <person name="Luo G."/>
        </authorList>
    </citation>
    <scope>NUCLEOTIDE SEQUENCE [LARGE SCALE GENOMIC DNA]</scope>
    <source>
        <strain evidence="1 2">AM16-11</strain>
    </source>
</reference>
<accession>A0A414ZHE6</accession>
<dbReference type="CDD" id="cd06223">
    <property type="entry name" value="PRTases_typeI"/>
    <property type="match status" value="1"/>
</dbReference>
<gene>
    <name evidence="1" type="ORF">DW172_15955</name>
</gene>
<name>A0A414ZHE6_9FIRM</name>
<dbReference type="AlphaFoldDB" id="A0A414ZHE6"/>
<dbReference type="InterPro" id="IPR029057">
    <property type="entry name" value="PRTase-like"/>
</dbReference>
<protein>
    <recommendedName>
        <fullName evidence="3">Phosphoribosyltransferase domain-containing protein</fullName>
    </recommendedName>
</protein>
<evidence type="ECO:0000313" key="2">
    <source>
        <dbReference type="Proteomes" id="UP000285865"/>
    </source>
</evidence>
<dbReference type="SUPFAM" id="SSF53271">
    <property type="entry name" value="PRTase-like"/>
    <property type="match status" value="1"/>
</dbReference>
<sequence>MSIDERKIGEFIYELPQESDIEGMEWEHICVNIADIFPNKFYDISYSYVRKLEEVLVHYDVVIFMARKAICFFKALLLNGVITNEYSCEVYSSRILSYNVWDELSGKKVALVDDVVIHGSSVNDARQILLKHGIIADIYISAWMDNDFEKDKSGQNLSDLREDLQEPFVYLDETDIYSYANYITRYIEASMLPYNIDQPTVLVEYGSEELDDFMYEHRLTDITSTVQKKYGIENKVIHYSGEILRPILGRVNINLDEICIKLRIFHNLDSHQLMIFPIILFPIISAKTIDHIYSYIQTEKLDEFIWNENKAVIKENRTKVLIYAVNYYILSRFLWCERVHGRDFKYVWVDSNEKILFSRSLLNSDYVKNKLIEKISDLQMPYKLEQKTQVRQLFFNEYLGAAYVMIFGDINCSEGEKQSFFDAKGNLISKKVITHQCLYEKLRKYDFSKHKNDEAEQKNNEVDFCIVSNIIDVLIDRGMLVPILVHTQDDSIVRAYRCGEVARLTDKEFDLFSYMLARYASYKWENGDLIEKNVESDKHIGKIEAEQLCVLFFRNAAKKKLFGSLYDEIDGTDDAYSVYYSVFGPLVSKAKGKEYEVGKKESLFDNLEEYGLVHNLNRDEYVIDEKDYSELTDGWKREANIFSDDMTFLQYCFPTPKEREAFFGLQNKKRDKTDEEKLKINVLSKVRTFEQLLTIMSIGENEMQRTLSIIAEIKVIADMNTERPKSAMNYFKNNMECIREGMWKGRCYVRDDFLFCVQEMLKQGRSSRDCRDIEKIFATHVEGSGRVDRNTCIEKFLSDCGTFFYKTYYTLLSINEHSQRINLEEKCSIPDRLKFERRYKKLRHQILNEYNACPTNKIEEKSRKDLRDLQREANAMLDICDLYLKQNAFNYKICYHTLIICANNPDILENIQIPSPSCNYNQSRTG</sequence>